<evidence type="ECO:0000256" key="9">
    <source>
        <dbReference type="SAM" id="MobiDB-lite"/>
    </source>
</evidence>
<dbReference type="PROSITE" id="PS01355">
    <property type="entry name" value="HEMATOPO_REC_S_F1"/>
    <property type="match status" value="1"/>
</dbReference>
<name>A0ABR0YG13_HUSHU</name>
<feature type="transmembrane region" description="Helical" evidence="10">
    <location>
        <begin position="143"/>
        <end position="164"/>
    </location>
</feature>
<dbReference type="InterPro" id="IPR013783">
    <property type="entry name" value="Ig-like_fold"/>
</dbReference>
<keyword evidence="5 10" id="KW-0472">Membrane</keyword>
<dbReference type="EMBL" id="JAHFZB010000031">
    <property type="protein sequence ID" value="KAK6471587.1"/>
    <property type="molecule type" value="Genomic_DNA"/>
</dbReference>
<dbReference type="PANTHER" id="PTHR23037">
    <property type="entry name" value="CYTOKINE RECEPTOR"/>
    <property type="match status" value="1"/>
</dbReference>
<dbReference type="Proteomes" id="UP001369086">
    <property type="component" value="Unassembled WGS sequence"/>
</dbReference>
<feature type="region of interest" description="Disordered" evidence="9">
    <location>
        <begin position="348"/>
        <end position="367"/>
    </location>
</feature>
<comment type="subcellular location">
    <subcellularLocation>
        <location evidence="1">Membrane</location>
        <topology evidence="1">Single-pass type I membrane protein</topology>
    </subcellularLocation>
</comment>
<feature type="domain" description="Fibronectin type-III" evidence="11">
    <location>
        <begin position="35"/>
        <end position="140"/>
    </location>
</feature>
<dbReference type="InterPro" id="IPR036116">
    <property type="entry name" value="FN3_sf"/>
</dbReference>
<keyword evidence="6" id="KW-1015">Disulfide bond</keyword>
<keyword evidence="7" id="KW-0675">Receptor</keyword>
<dbReference type="CDD" id="cd00063">
    <property type="entry name" value="FN3"/>
    <property type="match status" value="1"/>
</dbReference>
<keyword evidence="8" id="KW-0325">Glycoprotein</keyword>
<evidence type="ECO:0000256" key="8">
    <source>
        <dbReference type="ARBA" id="ARBA00023180"/>
    </source>
</evidence>
<dbReference type="Gene3D" id="2.60.40.10">
    <property type="entry name" value="Immunoglobulins"/>
    <property type="match status" value="1"/>
</dbReference>
<organism evidence="12 13">
    <name type="scientific">Huso huso</name>
    <name type="common">Beluga</name>
    <name type="synonym">Acipenser huso</name>
    <dbReference type="NCBI Taxonomy" id="61971"/>
    <lineage>
        <taxon>Eukaryota</taxon>
        <taxon>Metazoa</taxon>
        <taxon>Chordata</taxon>
        <taxon>Craniata</taxon>
        <taxon>Vertebrata</taxon>
        <taxon>Euteleostomi</taxon>
        <taxon>Actinopterygii</taxon>
        <taxon>Chondrostei</taxon>
        <taxon>Acipenseriformes</taxon>
        <taxon>Acipenseridae</taxon>
        <taxon>Huso</taxon>
    </lineage>
</organism>
<evidence type="ECO:0000256" key="2">
    <source>
        <dbReference type="ARBA" id="ARBA00022692"/>
    </source>
</evidence>
<evidence type="ECO:0000256" key="4">
    <source>
        <dbReference type="ARBA" id="ARBA00022989"/>
    </source>
</evidence>
<proteinExistence type="predicted"/>
<evidence type="ECO:0000256" key="10">
    <source>
        <dbReference type="SAM" id="Phobius"/>
    </source>
</evidence>
<feature type="non-terminal residue" evidence="12">
    <location>
        <position position="1"/>
    </location>
</feature>
<reference evidence="12 13" key="1">
    <citation type="submission" date="2021-05" db="EMBL/GenBank/DDBJ databases">
        <authorList>
            <person name="Zahm M."/>
            <person name="Klopp C."/>
            <person name="Cabau C."/>
            <person name="Kuhl H."/>
            <person name="Suciu R."/>
            <person name="Ciorpac M."/>
            <person name="Holostenco D."/>
            <person name="Gessner J."/>
            <person name="Wuertz S."/>
            <person name="Hohne C."/>
            <person name="Stock M."/>
            <person name="Gislard M."/>
            <person name="Lluch J."/>
            <person name="Milhes M."/>
            <person name="Lampietro C."/>
            <person name="Lopez Roques C."/>
            <person name="Donnadieu C."/>
            <person name="Du K."/>
            <person name="Schartl M."/>
            <person name="Guiguen Y."/>
        </authorList>
    </citation>
    <scope>NUCLEOTIDE SEQUENCE [LARGE SCALE GENOMIC DNA]</scope>
    <source>
        <strain evidence="12">Hh-F2</strain>
        <tissue evidence="12">Blood</tissue>
    </source>
</reference>
<dbReference type="SUPFAM" id="SSF49265">
    <property type="entry name" value="Fibronectin type III"/>
    <property type="match status" value="1"/>
</dbReference>
<gene>
    <name evidence="12" type="ORF">HHUSO_G29505</name>
</gene>
<evidence type="ECO:0000259" key="11">
    <source>
        <dbReference type="PROSITE" id="PS50853"/>
    </source>
</evidence>
<feature type="region of interest" description="Disordered" evidence="9">
    <location>
        <begin position="492"/>
        <end position="522"/>
    </location>
</feature>
<evidence type="ECO:0000256" key="6">
    <source>
        <dbReference type="ARBA" id="ARBA00023157"/>
    </source>
</evidence>
<sequence length="534" mass="58413">QCKFPTTNFSEVQISVKPAEEHKEIIASHNIKLWPPTNVSVELVNKDHVLSWKAVALRYPSIQTKTEIRYKPAEDPWETALVVEALQGASSLSLSAVKLRPSTRYTAEVRMTTIPKNCPECYKGPWSDWSQEVNWETQADSMVPAYLIVLLCSIAVPVLLVYGCKIGKRLKNKWDVTIPSPLNSKVLADRQGAARGRLLFSQDSMENPCISKVQILECPLASWTEEKMMTEDGLYQQFAGRDFTVKGLVKALAYWPLNDQHSQTLAKESSPFHFSGPYIMCPRSSSLPDVILASGRDSEVNRGTNLGYVSTQPQSPHQSLSLIAGSLSGIPHKINGYIDASLLTGTSRAESEELNPEKGKADSSGYIPDMDLFQGPPNGFSLKPEVQCIGDLAFQDGYILGPLPDLDLPGKAVDLSGLDVGERVPEVMGSCEANQPSISLPNSIIQSHSIQPGGYAGEKDCLSQPDLPTMPLLMKQVGDYCFIPDPQGRDWGSSPPSGIYAPNPASCTSPEKGHPKQSKPVTNPYVVLDKTIRC</sequence>
<evidence type="ECO:0000256" key="3">
    <source>
        <dbReference type="ARBA" id="ARBA00022729"/>
    </source>
</evidence>
<keyword evidence="4 10" id="KW-1133">Transmembrane helix</keyword>
<keyword evidence="13" id="KW-1185">Reference proteome</keyword>
<evidence type="ECO:0000313" key="13">
    <source>
        <dbReference type="Proteomes" id="UP001369086"/>
    </source>
</evidence>
<dbReference type="InterPro" id="IPR003961">
    <property type="entry name" value="FN3_dom"/>
</dbReference>
<evidence type="ECO:0000313" key="12">
    <source>
        <dbReference type="EMBL" id="KAK6471587.1"/>
    </source>
</evidence>
<evidence type="ECO:0000256" key="5">
    <source>
        <dbReference type="ARBA" id="ARBA00023136"/>
    </source>
</evidence>
<dbReference type="PANTHER" id="PTHR23037:SF22">
    <property type="entry name" value="CYTOKINE RECEPTOR COMMON SUBUNIT BETA"/>
    <property type="match status" value="1"/>
</dbReference>
<keyword evidence="3" id="KW-0732">Signal</keyword>
<keyword evidence="2 10" id="KW-0812">Transmembrane</keyword>
<accession>A0ABR0YG13</accession>
<dbReference type="InterPro" id="IPR003531">
    <property type="entry name" value="Hempt_rcpt_S_F1_CS"/>
</dbReference>
<protein>
    <submittedName>
        <fullName evidence="12">Cytokine receptor common subunit beta-like</fullName>
    </submittedName>
</protein>
<comment type="caution">
    <text evidence="12">The sequence shown here is derived from an EMBL/GenBank/DDBJ whole genome shotgun (WGS) entry which is preliminary data.</text>
</comment>
<dbReference type="PROSITE" id="PS50853">
    <property type="entry name" value="FN3"/>
    <property type="match status" value="1"/>
</dbReference>
<evidence type="ECO:0000256" key="7">
    <source>
        <dbReference type="ARBA" id="ARBA00023170"/>
    </source>
</evidence>
<evidence type="ECO:0000256" key="1">
    <source>
        <dbReference type="ARBA" id="ARBA00004479"/>
    </source>
</evidence>
<feature type="compositionally biased region" description="Basic and acidic residues" evidence="9">
    <location>
        <begin position="349"/>
        <end position="361"/>
    </location>
</feature>